<sequence length="44" mass="5246">MQMHPHIKCLTHEDCHLDAFYPGKQYRKMKLKFVDGTLAIDKEK</sequence>
<dbReference type="AlphaFoldDB" id="A0A382MB35"/>
<gene>
    <name evidence="1" type="ORF">METZ01_LOCUS298890</name>
</gene>
<reference evidence="1" key="1">
    <citation type="submission" date="2018-05" db="EMBL/GenBank/DDBJ databases">
        <authorList>
            <person name="Lanie J.A."/>
            <person name="Ng W.-L."/>
            <person name="Kazmierczak K.M."/>
            <person name="Andrzejewski T.M."/>
            <person name="Davidsen T.M."/>
            <person name="Wayne K.J."/>
            <person name="Tettelin H."/>
            <person name="Glass J.I."/>
            <person name="Rusch D."/>
            <person name="Podicherti R."/>
            <person name="Tsui H.-C.T."/>
            <person name="Winkler M.E."/>
        </authorList>
    </citation>
    <scope>NUCLEOTIDE SEQUENCE</scope>
</reference>
<organism evidence="1">
    <name type="scientific">marine metagenome</name>
    <dbReference type="NCBI Taxonomy" id="408172"/>
    <lineage>
        <taxon>unclassified sequences</taxon>
        <taxon>metagenomes</taxon>
        <taxon>ecological metagenomes</taxon>
    </lineage>
</organism>
<accession>A0A382MB35</accession>
<name>A0A382MB35_9ZZZZ</name>
<dbReference type="EMBL" id="UINC01092446">
    <property type="protein sequence ID" value="SVC46036.1"/>
    <property type="molecule type" value="Genomic_DNA"/>
</dbReference>
<protein>
    <submittedName>
        <fullName evidence="1">Uncharacterized protein</fullName>
    </submittedName>
</protein>
<proteinExistence type="predicted"/>
<evidence type="ECO:0000313" key="1">
    <source>
        <dbReference type="EMBL" id="SVC46036.1"/>
    </source>
</evidence>